<evidence type="ECO:0000256" key="3">
    <source>
        <dbReference type="ARBA" id="ARBA00006462"/>
    </source>
</evidence>
<name>A0A2K0TAN5_9HYPO</name>
<dbReference type="EMBL" id="JPDN02000010">
    <property type="protein sequence ID" value="PON27424.1"/>
    <property type="molecule type" value="Genomic_DNA"/>
</dbReference>
<keyword evidence="11 12" id="KW-0472">Membrane</keyword>
<dbReference type="Gene3D" id="3.50.4.10">
    <property type="entry name" value="Hepatocyte Growth Factor"/>
    <property type="match status" value="1"/>
</dbReference>
<dbReference type="Pfam" id="PF02434">
    <property type="entry name" value="Fringe"/>
    <property type="match status" value="1"/>
</dbReference>
<dbReference type="OrthoDB" id="414175at2759"/>
<evidence type="ECO:0000256" key="1">
    <source>
        <dbReference type="ARBA" id="ARBA00004606"/>
    </source>
</evidence>
<dbReference type="InterPro" id="IPR003378">
    <property type="entry name" value="Fringe-like_glycosylTrfase"/>
</dbReference>
<dbReference type="AlphaFoldDB" id="A0A2K0TAN5"/>
<sequence>MVFLPRPARRRFILVFASLFISLSATYLLLPPGSPIKLSVNFNTSRLLNSLRASITNRDAWLEQRPAPYPLSLREDVGYIVKTGYGTRHRVPALINAFSHSGDLLGEEDSNFIVVGDWTAANETVDGSLSVHNVVNLMMETRVGPSLQDHPRFGKYRSLQEAINSADDDKASELGQKFGWELDALKFITGMELAYRKMPSKKWYVILDDDTFLIGPSLYLLLSHLDPARSWYIGNAVGDYKTRFAHGGSGILLSGEAVRRLFDRPDIVAQSYINSLDETWGDRLVGLTLIKLGIYLDERYSHHFNGEPPEMARVLGDRLCSPLVSLHGLRKPGAMEKIGRVLSKRKHPVVWGELWQLFANTSLQIAGSEPVRQMRDYVGPTTGDETTEWDEIVSADACRLKCRNRKSCLAWTYDRETRACRASPWIVIGDEKAETETRESGLDWQAVEPLLQQCGRESM</sequence>
<dbReference type="GeneID" id="29983970"/>
<feature type="domain" description="Apple" evidence="13">
    <location>
        <begin position="385"/>
        <end position="425"/>
    </location>
</feature>
<feature type="transmembrane region" description="Helical" evidence="12">
    <location>
        <begin position="12"/>
        <end position="30"/>
    </location>
</feature>
<organism evidence="15 18">
    <name type="scientific">Trichoderma gamsii</name>
    <dbReference type="NCBI Taxonomy" id="398673"/>
    <lineage>
        <taxon>Eukaryota</taxon>
        <taxon>Fungi</taxon>
        <taxon>Dikarya</taxon>
        <taxon>Ascomycota</taxon>
        <taxon>Pezizomycotina</taxon>
        <taxon>Sordariomycetes</taxon>
        <taxon>Hypocreomycetidae</taxon>
        <taxon>Hypocreales</taxon>
        <taxon>Hypocreaceae</taxon>
        <taxon>Trichoderma</taxon>
    </lineage>
</organism>
<reference evidence="15 18" key="2">
    <citation type="submission" date="2017-02" db="EMBL/GenBank/DDBJ databases">
        <title>Genomes of Trichoderma spp. with biocontrol activity.</title>
        <authorList>
            <person name="Gardiner D."/>
            <person name="Kazan K."/>
            <person name="Vos C."/>
            <person name="Harvey P."/>
        </authorList>
    </citation>
    <scope>NUCLEOTIDE SEQUENCE [LARGE SCALE GENOMIC DNA]</scope>
    <source>
        <strain evidence="15 18">A5MH</strain>
    </source>
</reference>
<reference evidence="16 17" key="1">
    <citation type="journal article" date="2016" name="Genome Announc.">
        <title>Draft Whole-Genome Sequence of Trichoderma gamsii T6085, a Promising Biocontrol Agent of Fusarium Head Blight on Wheat.</title>
        <authorList>
            <person name="Baroncelli R."/>
            <person name="Zapparata A."/>
            <person name="Piaggeschi G."/>
            <person name="Sarrocco S."/>
            <person name="Vannacci G."/>
        </authorList>
    </citation>
    <scope>NUCLEOTIDE SEQUENCE [LARGE SCALE GENOMIC DNA]</scope>
    <source>
        <strain evidence="16 17">T6085</strain>
    </source>
</reference>
<dbReference type="Gene3D" id="3.90.550.50">
    <property type="match status" value="1"/>
</dbReference>
<keyword evidence="10 12" id="KW-1133">Transmembrane helix</keyword>
<dbReference type="EMBL" id="MTYH01000050">
    <property type="protein sequence ID" value="PNP42582.1"/>
    <property type="molecule type" value="Genomic_DNA"/>
</dbReference>
<reference evidence="16" key="3">
    <citation type="submission" date="2017-08" db="EMBL/GenBank/DDBJ databases">
        <title>Trichoderma gamsii strain T6085, whole genome shotgun sequencing project.</title>
        <authorList>
            <person name="Baroncelli R."/>
        </authorList>
    </citation>
    <scope>NUCLEOTIDE SEQUENCE</scope>
    <source>
        <strain evidence="16">T6085</strain>
    </source>
</reference>
<evidence type="ECO:0000256" key="11">
    <source>
        <dbReference type="ARBA" id="ARBA00023136"/>
    </source>
</evidence>
<evidence type="ECO:0000256" key="6">
    <source>
        <dbReference type="ARBA" id="ARBA00022679"/>
    </source>
</evidence>
<dbReference type="Proteomes" id="UP000236546">
    <property type="component" value="Unassembled WGS sequence"/>
</dbReference>
<keyword evidence="6" id="KW-0808">Transferase</keyword>
<comment type="caution">
    <text evidence="15">The sequence shown here is derived from an EMBL/GenBank/DDBJ whole genome shotgun (WGS) entry which is preliminary data.</text>
</comment>
<keyword evidence="7 12" id="KW-0812">Transmembrane</keyword>
<dbReference type="InterPro" id="IPR026050">
    <property type="entry name" value="C1GALT1/C1GALT1_chp1"/>
</dbReference>
<evidence type="ECO:0000256" key="9">
    <source>
        <dbReference type="ARBA" id="ARBA00022968"/>
    </source>
</evidence>
<evidence type="ECO:0000256" key="2">
    <source>
        <dbReference type="ARBA" id="ARBA00004922"/>
    </source>
</evidence>
<keyword evidence="9" id="KW-0735">Signal-anchor</keyword>
<dbReference type="GO" id="GO:0016020">
    <property type="term" value="C:membrane"/>
    <property type="evidence" value="ECO:0007669"/>
    <property type="project" value="UniProtKB-SubCell"/>
</dbReference>
<feature type="domain" description="Fringe-like glycosyltransferase" evidence="14">
    <location>
        <begin position="189"/>
        <end position="261"/>
    </location>
</feature>
<comment type="pathway">
    <text evidence="2">Protein modification; protein glycosylation.</text>
</comment>
<evidence type="ECO:0000256" key="8">
    <source>
        <dbReference type="ARBA" id="ARBA00022741"/>
    </source>
</evidence>
<dbReference type="InterPro" id="IPR003609">
    <property type="entry name" value="Pan_app"/>
</dbReference>
<protein>
    <recommendedName>
        <fullName evidence="4">N-acetylgalactosaminide beta-1,3-galactosyltransferase</fullName>
        <ecNumber evidence="4">2.4.1.122</ecNumber>
    </recommendedName>
</protein>
<proteinExistence type="inferred from homology"/>
<evidence type="ECO:0000259" key="13">
    <source>
        <dbReference type="Pfam" id="PF00024"/>
    </source>
</evidence>
<keyword evidence="17" id="KW-1185">Reference proteome</keyword>
<keyword evidence="8" id="KW-0547">Nucleotide-binding</keyword>
<dbReference type="RefSeq" id="XP_018662938.2">
    <property type="nucleotide sequence ID" value="XM_018803887.2"/>
</dbReference>
<dbReference type="PANTHER" id="PTHR23033:SF40">
    <property type="entry name" value="APPLE DOMAIN-CONTAINING PROTEIN"/>
    <property type="match status" value="1"/>
</dbReference>
<evidence type="ECO:0000256" key="4">
    <source>
        <dbReference type="ARBA" id="ARBA00012557"/>
    </source>
</evidence>
<gene>
    <name evidence="16" type="ORF">TGAM01_v203805</name>
    <name evidence="15" type="ORF">TGAMA5MH_05323</name>
</gene>
<comment type="similarity">
    <text evidence="3">Belongs to the glycosyltransferase 31 family. Beta3-Gal-T subfamily.</text>
</comment>
<keyword evidence="5" id="KW-0328">Glycosyltransferase</keyword>
<evidence type="ECO:0000256" key="7">
    <source>
        <dbReference type="ARBA" id="ARBA00022692"/>
    </source>
</evidence>
<evidence type="ECO:0000256" key="5">
    <source>
        <dbReference type="ARBA" id="ARBA00022676"/>
    </source>
</evidence>
<evidence type="ECO:0000256" key="10">
    <source>
        <dbReference type="ARBA" id="ARBA00022989"/>
    </source>
</evidence>
<evidence type="ECO:0000313" key="17">
    <source>
        <dbReference type="Proteomes" id="UP000054821"/>
    </source>
</evidence>
<evidence type="ECO:0000259" key="14">
    <source>
        <dbReference type="Pfam" id="PF02434"/>
    </source>
</evidence>
<dbReference type="Pfam" id="PF00024">
    <property type="entry name" value="PAN_1"/>
    <property type="match status" value="1"/>
</dbReference>
<dbReference type="EC" id="2.4.1.122" evidence="4"/>
<comment type="subcellular location">
    <subcellularLocation>
        <location evidence="1">Membrane</location>
        <topology evidence="1">Single-pass type II membrane protein</topology>
    </subcellularLocation>
</comment>
<evidence type="ECO:0000256" key="12">
    <source>
        <dbReference type="SAM" id="Phobius"/>
    </source>
</evidence>
<dbReference type="GO" id="GO:0016263">
    <property type="term" value="F:glycoprotein-N-acetylgalactosamine 3-beta-galactosyltransferase activity"/>
    <property type="evidence" value="ECO:0007669"/>
    <property type="project" value="UniProtKB-EC"/>
</dbReference>
<dbReference type="PANTHER" id="PTHR23033">
    <property type="entry name" value="BETA1,3-GALACTOSYLTRANSFERASE"/>
    <property type="match status" value="1"/>
</dbReference>
<evidence type="ECO:0000313" key="18">
    <source>
        <dbReference type="Proteomes" id="UP000236546"/>
    </source>
</evidence>
<dbReference type="STRING" id="398673.A0A2K0TAN5"/>
<dbReference type="Proteomes" id="UP000054821">
    <property type="component" value="Unassembled WGS sequence"/>
</dbReference>
<evidence type="ECO:0000313" key="16">
    <source>
        <dbReference type="EMBL" id="PON27424.1"/>
    </source>
</evidence>
<evidence type="ECO:0000313" key="15">
    <source>
        <dbReference type="EMBL" id="PNP42582.1"/>
    </source>
</evidence>
<dbReference type="GO" id="GO:0000166">
    <property type="term" value="F:nucleotide binding"/>
    <property type="evidence" value="ECO:0007669"/>
    <property type="project" value="UniProtKB-KW"/>
</dbReference>
<accession>A0A2K0TAN5</accession>